<keyword evidence="2 5" id="KW-0808">Transferase</keyword>
<feature type="binding site" evidence="5">
    <location>
        <position position="135"/>
    </location>
    <ligand>
        <name>S-adenosyl-L-methionine</name>
        <dbReference type="ChEBI" id="CHEBI:59789"/>
    </ligand>
</feature>
<name>A0AA96WEW0_9CYAN</name>
<dbReference type="RefSeq" id="WP_316435547.1">
    <property type="nucleotide sequence ID" value="NZ_CP053586.1"/>
</dbReference>
<organism evidence="7">
    <name type="scientific">Leptolyngbya sp. NK1-12</name>
    <dbReference type="NCBI Taxonomy" id="2547451"/>
    <lineage>
        <taxon>Bacteria</taxon>
        <taxon>Bacillati</taxon>
        <taxon>Cyanobacteriota</taxon>
        <taxon>Cyanophyceae</taxon>
        <taxon>Leptolyngbyales</taxon>
        <taxon>Leptolyngbyaceae</taxon>
        <taxon>Leptolyngbya group</taxon>
        <taxon>Leptolyngbya</taxon>
    </lineage>
</organism>
<dbReference type="InterPro" id="IPR001678">
    <property type="entry name" value="MeTrfase_RsmB-F_NOP2_dom"/>
</dbReference>
<evidence type="ECO:0000256" key="1">
    <source>
        <dbReference type="ARBA" id="ARBA00022603"/>
    </source>
</evidence>
<dbReference type="Pfam" id="PF01189">
    <property type="entry name" value="Methyltr_RsmB-F"/>
    <property type="match status" value="1"/>
</dbReference>
<accession>A0AA96WEW0</accession>
<gene>
    <name evidence="7" type="ORF">HJG54_13670</name>
</gene>
<protein>
    <submittedName>
        <fullName evidence="7">RsmB/NOP family class I SAM-dependent RNA methyltransferase</fullName>
    </submittedName>
</protein>
<keyword evidence="1 5" id="KW-0489">Methyltransferase</keyword>
<dbReference type="PRINTS" id="PR02008">
    <property type="entry name" value="RCMTFAMILY"/>
</dbReference>
<feature type="binding site" evidence="5">
    <location>
        <begin position="112"/>
        <end position="118"/>
    </location>
    <ligand>
        <name>S-adenosyl-L-methionine</name>
        <dbReference type="ChEBI" id="CHEBI:59789"/>
    </ligand>
</feature>
<dbReference type="PANTHER" id="PTHR22807">
    <property type="entry name" value="NOP2 YEAST -RELATED NOL1/NOP2/FMU SUN DOMAIN-CONTAINING"/>
    <property type="match status" value="1"/>
</dbReference>
<sequence length="326" mass="36393">MEPAPRLLQKFSQKLFDQPDQQNQFLTALTHPQPFHPCILWLQPKPNPFPFAVEPPIDWQPDFVDRLALGEKPGQHALHQQGAFYCLDFSSVFAASVLLTIQQPVSVVLDMCAAPGGKSIFAWKALQPQQLLCNEVIGKRMGALISNLKRCHIQPSFAFSLDSSLLAVQLSQTADLVLVDAPCSGQSLLAKGEKNPGCFHPVTINKNANRQKRILANSAQTVAPQGFLAYMTCAYSPQENEQVSEWLLQKFPQFQPVEVPYLRAYQSHLTDLPCYRMFPQSGLGAGAFTILLQNTETPTEPRTIQRLTDFLEQHPVIHSIAKLTHI</sequence>
<evidence type="ECO:0000256" key="5">
    <source>
        <dbReference type="PROSITE-ProRule" id="PRU01023"/>
    </source>
</evidence>
<dbReference type="GO" id="GO:0008173">
    <property type="term" value="F:RNA methyltransferase activity"/>
    <property type="evidence" value="ECO:0007669"/>
    <property type="project" value="InterPro"/>
</dbReference>
<feature type="domain" description="SAM-dependent MTase RsmB/NOP-type" evidence="6">
    <location>
        <begin position="11"/>
        <end position="295"/>
    </location>
</feature>
<evidence type="ECO:0000256" key="4">
    <source>
        <dbReference type="ARBA" id="ARBA00022884"/>
    </source>
</evidence>
<dbReference type="AlphaFoldDB" id="A0AA96WEW0"/>
<proteinExistence type="inferred from homology"/>
<evidence type="ECO:0000256" key="3">
    <source>
        <dbReference type="ARBA" id="ARBA00022691"/>
    </source>
</evidence>
<comment type="similarity">
    <text evidence="5">Belongs to the class I-like SAM-binding methyltransferase superfamily. RsmB/NOP family.</text>
</comment>
<keyword evidence="4 5" id="KW-0694">RNA-binding</keyword>
<evidence type="ECO:0000256" key="2">
    <source>
        <dbReference type="ARBA" id="ARBA00022679"/>
    </source>
</evidence>
<dbReference type="PANTHER" id="PTHR22807:SF30">
    <property type="entry name" value="28S RRNA (CYTOSINE(4447)-C(5))-METHYLTRANSFERASE-RELATED"/>
    <property type="match status" value="1"/>
</dbReference>
<dbReference type="Gene3D" id="3.40.50.150">
    <property type="entry name" value="Vaccinia Virus protein VP39"/>
    <property type="match status" value="1"/>
</dbReference>
<keyword evidence="3 5" id="KW-0949">S-adenosyl-L-methionine</keyword>
<dbReference type="InterPro" id="IPR049560">
    <property type="entry name" value="MeTrfase_RsmB-F_NOP2_cat"/>
</dbReference>
<feature type="binding site" evidence="5">
    <location>
        <position position="162"/>
    </location>
    <ligand>
        <name>S-adenosyl-L-methionine</name>
        <dbReference type="ChEBI" id="CHEBI:59789"/>
    </ligand>
</feature>
<dbReference type="SUPFAM" id="SSF53335">
    <property type="entry name" value="S-adenosyl-L-methionine-dependent methyltransferases"/>
    <property type="match status" value="1"/>
</dbReference>
<evidence type="ECO:0000259" key="6">
    <source>
        <dbReference type="PROSITE" id="PS51686"/>
    </source>
</evidence>
<dbReference type="EMBL" id="CP053586">
    <property type="protein sequence ID" value="WNZ23800.1"/>
    <property type="molecule type" value="Genomic_DNA"/>
</dbReference>
<dbReference type="InterPro" id="IPR023267">
    <property type="entry name" value="RCMT"/>
</dbReference>
<feature type="binding site" evidence="5">
    <location>
        <position position="180"/>
    </location>
    <ligand>
        <name>S-adenosyl-L-methionine</name>
        <dbReference type="ChEBI" id="CHEBI:59789"/>
    </ligand>
</feature>
<reference evidence="7" key="1">
    <citation type="submission" date="2020-05" db="EMBL/GenBank/DDBJ databases">
        <authorList>
            <person name="Zhu T."/>
            <person name="Keshari N."/>
            <person name="Lu X."/>
        </authorList>
    </citation>
    <scope>NUCLEOTIDE SEQUENCE</scope>
    <source>
        <strain evidence="7">NK1-12</strain>
    </source>
</reference>
<feature type="active site" description="Nucleophile" evidence="5">
    <location>
        <position position="233"/>
    </location>
</feature>
<dbReference type="PROSITE" id="PS51686">
    <property type="entry name" value="SAM_MT_RSMB_NOP"/>
    <property type="match status" value="1"/>
</dbReference>
<evidence type="ECO:0000313" key="7">
    <source>
        <dbReference type="EMBL" id="WNZ23800.1"/>
    </source>
</evidence>
<dbReference type="InterPro" id="IPR029063">
    <property type="entry name" value="SAM-dependent_MTases_sf"/>
</dbReference>
<dbReference type="GO" id="GO:0001510">
    <property type="term" value="P:RNA methylation"/>
    <property type="evidence" value="ECO:0007669"/>
    <property type="project" value="InterPro"/>
</dbReference>
<dbReference type="GO" id="GO:0003723">
    <property type="term" value="F:RNA binding"/>
    <property type="evidence" value="ECO:0007669"/>
    <property type="project" value="UniProtKB-UniRule"/>
</dbReference>